<protein>
    <submittedName>
        <fullName evidence="2">Uncharacterized protein</fullName>
    </submittedName>
</protein>
<feature type="compositionally biased region" description="Basic residues" evidence="1">
    <location>
        <begin position="36"/>
        <end position="45"/>
    </location>
</feature>
<evidence type="ECO:0000256" key="1">
    <source>
        <dbReference type="SAM" id="MobiDB-lite"/>
    </source>
</evidence>
<feature type="region of interest" description="Disordered" evidence="1">
    <location>
        <begin position="253"/>
        <end position="279"/>
    </location>
</feature>
<keyword evidence="3" id="KW-1185">Reference proteome</keyword>
<gene>
    <name evidence="2" type="ORF">ISN44_As04g005700</name>
</gene>
<evidence type="ECO:0000313" key="3">
    <source>
        <dbReference type="Proteomes" id="UP000694251"/>
    </source>
</evidence>
<name>A0A8T2E6E4_ARASU</name>
<feature type="compositionally biased region" description="Basic and acidic residues" evidence="1">
    <location>
        <begin position="270"/>
        <end position="279"/>
    </location>
</feature>
<dbReference type="EMBL" id="JAEFBJ010000004">
    <property type="protein sequence ID" value="KAG7619668.1"/>
    <property type="molecule type" value="Genomic_DNA"/>
</dbReference>
<feature type="region of interest" description="Disordered" evidence="1">
    <location>
        <begin position="25"/>
        <end position="58"/>
    </location>
</feature>
<proteinExistence type="predicted"/>
<comment type="caution">
    <text evidence="2">The sequence shown here is derived from an EMBL/GenBank/DDBJ whole genome shotgun (WGS) entry which is preliminary data.</text>
</comment>
<reference evidence="2 3" key="1">
    <citation type="submission" date="2020-12" db="EMBL/GenBank/DDBJ databases">
        <title>Concerted genomic and epigenomic changes stabilize Arabidopsis allopolyploids.</title>
        <authorList>
            <person name="Chen Z."/>
        </authorList>
    </citation>
    <scope>NUCLEOTIDE SEQUENCE [LARGE SCALE GENOMIC DNA]</scope>
    <source>
        <strain evidence="2">As9502</strain>
        <tissue evidence="2">Leaf</tissue>
    </source>
</reference>
<organism evidence="2 3">
    <name type="scientific">Arabidopsis suecica</name>
    <name type="common">Swedish thale-cress</name>
    <name type="synonym">Cardaminopsis suecica</name>
    <dbReference type="NCBI Taxonomy" id="45249"/>
    <lineage>
        <taxon>Eukaryota</taxon>
        <taxon>Viridiplantae</taxon>
        <taxon>Streptophyta</taxon>
        <taxon>Embryophyta</taxon>
        <taxon>Tracheophyta</taxon>
        <taxon>Spermatophyta</taxon>
        <taxon>Magnoliopsida</taxon>
        <taxon>eudicotyledons</taxon>
        <taxon>Gunneridae</taxon>
        <taxon>Pentapetalae</taxon>
        <taxon>rosids</taxon>
        <taxon>malvids</taxon>
        <taxon>Brassicales</taxon>
        <taxon>Brassicaceae</taxon>
        <taxon>Camelineae</taxon>
        <taxon>Arabidopsis</taxon>
    </lineage>
</organism>
<evidence type="ECO:0000313" key="2">
    <source>
        <dbReference type="EMBL" id="KAG7619668.1"/>
    </source>
</evidence>
<feature type="region of interest" description="Disordered" evidence="1">
    <location>
        <begin position="103"/>
        <end position="139"/>
    </location>
</feature>
<feature type="region of interest" description="Disordered" evidence="1">
    <location>
        <begin position="152"/>
        <end position="191"/>
    </location>
</feature>
<accession>A0A8T2E6E4</accession>
<dbReference type="AlphaFoldDB" id="A0A8T2E6E4"/>
<sequence length="279" mass="30475">MTSFTAREDTNADIARELDLPDDPELPLRAFEKAEKKKRKKNKKAIMRDPPSSTLCTERSLSDLRARFGLGAVTLRRVVYAKKKEDRERRLAEEKRLAEAGLISPRVASPDATQDRDVAPDVAAPIDPTPAEAQEVDPTVVAPLPEVIVALPASDKAAGKRVRTDDSSSKKKSKKKKASSTEAGKEHPIFEDRVASGNLLGVCAGPLLPPPDTLLESRKYAQTDVASMNRMVHSDDSAMRNNMEAANRSVETLADEAGVTDQSRSLLPAEDIRPSKELD</sequence>
<dbReference type="Proteomes" id="UP000694251">
    <property type="component" value="Chromosome 4"/>
</dbReference>